<dbReference type="InterPro" id="IPR004513">
    <property type="entry name" value="FtsX"/>
</dbReference>
<accession>A0A3B1E6Q7</accession>
<dbReference type="GO" id="GO:0016020">
    <property type="term" value="C:membrane"/>
    <property type="evidence" value="ECO:0007669"/>
    <property type="project" value="InterPro"/>
</dbReference>
<keyword evidence="1" id="KW-0472">Membrane</keyword>
<keyword evidence="1" id="KW-0812">Transmembrane</keyword>
<keyword evidence="2" id="KW-0132">Cell division</keyword>
<reference evidence="2" key="1">
    <citation type="submission" date="2018-10" db="EMBL/GenBank/DDBJ databases">
        <authorList>
            <person name="Aoki K."/>
        </authorList>
    </citation>
    <scope>NUCLEOTIDE SEQUENCE</scope>
</reference>
<dbReference type="PANTHER" id="PTHR47755">
    <property type="entry name" value="CELL DIVISION PROTEIN FTSX"/>
    <property type="match status" value="1"/>
</dbReference>
<feature type="transmembrane region" description="Helical" evidence="1">
    <location>
        <begin position="142"/>
        <end position="165"/>
    </location>
</feature>
<dbReference type="PANTHER" id="PTHR47755:SF1">
    <property type="entry name" value="CELL DIVISION PROTEIN FTSX"/>
    <property type="match status" value="1"/>
</dbReference>
<evidence type="ECO:0000313" key="2">
    <source>
        <dbReference type="EMBL" id="VAY88176.1"/>
    </source>
</evidence>
<gene>
    <name evidence="2" type="ORF">MNB_ARC-1_1357</name>
</gene>
<dbReference type="GO" id="GO:0051301">
    <property type="term" value="P:cell division"/>
    <property type="evidence" value="ECO:0007669"/>
    <property type="project" value="UniProtKB-KW"/>
</dbReference>
<proteinExistence type="predicted"/>
<sequence>MKFLKNILSFSIPLFIVLITFTIYSSIVTVVSDYKKIIINDYTIIVVSSTPLLKERIDDIDDINLKKIELLDRKKIIDNMKNRLSESSLKLLKDKLPFFYKIHLEDYPTISQLNIIKSNLKKIKTISKVETFASDHNKIYSLLLFIEQIISILLIFLSIFVILILSKQVSIWFFEHHQRISIIQLHGGSIWYSALPIIKIAFLSSLISSSITIILNIIIKNNVQMILSSEIISIIPDINNIEIIVLQIILMSFVLSLLSIIGVLFKYKF</sequence>
<name>A0A3B1E6Q7_9ZZZZ</name>
<feature type="transmembrane region" description="Helical" evidence="1">
    <location>
        <begin position="12"/>
        <end position="31"/>
    </location>
</feature>
<dbReference type="GO" id="GO:0032153">
    <property type="term" value="C:cell division site"/>
    <property type="evidence" value="ECO:0007669"/>
    <property type="project" value="TreeGrafter"/>
</dbReference>
<feature type="transmembrane region" description="Helical" evidence="1">
    <location>
        <begin position="197"/>
        <end position="219"/>
    </location>
</feature>
<keyword evidence="1" id="KW-1133">Transmembrane helix</keyword>
<feature type="transmembrane region" description="Helical" evidence="1">
    <location>
        <begin position="240"/>
        <end position="265"/>
    </location>
</feature>
<dbReference type="EMBL" id="UOYO01000047">
    <property type="protein sequence ID" value="VAY88176.1"/>
    <property type="molecule type" value="Genomic_DNA"/>
</dbReference>
<keyword evidence="2" id="KW-0131">Cell cycle</keyword>
<evidence type="ECO:0000256" key="1">
    <source>
        <dbReference type="SAM" id="Phobius"/>
    </source>
</evidence>
<organism evidence="2">
    <name type="scientific">hydrothermal vent metagenome</name>
    <dbReference type="NCBI Taxonomy" id="652676"/>
    <lineage>
        <taxon>unclassified sequences</taxon>
        <taxon>metagenomes</taxon>
        <taxon>ecological metagenomes</taxon>
    </lineage>
</organism>
<dbReference type="AlphaFoldDB" id="A0A3B1E6Q7"/>
<protein>
    <submittedName>
        <fullName evidence="2">Cell division protein FtsX</fullName>
    </submittedName>
</protein>